<keyword evidence="1" id="KW-0067">ATP-binding</keyword>
<name>A0ABR9XW29_9STAP</name>
<comment type="caution">
    <text evidence="3">The sequence shown here is derived from an EMBL/GenBank/DDBJ whole genome shotgun (WGS) entry which is preliminary data.</text>
</comment>
<evidence type="ECO:0000313" key="3">
    <source>
        <dbReference type="EMBL" id="MBF0753092.1"/>
    </source>
</evidence>
<evidence type="ECO:0000313" key="4">
    <source>
        <dbReference type="Proteomes" id="UP000647980"/>
    </source>
</evidence>
<proteinExistence type="predicted"/>
<dbReference type="PANTHER" id="PTHR21621">
    <property type="entry name" value="RIBOSOMAL PROTEIN S6 MODIFICATION PROTEIN"/>
    <property type="match status" value="1"/>
</dbReference>
<evidence type="ECO:0000256" key="1">
    <source>
        <dbReference type="PROSITE-ProRule" id="PRU00409"/>
    </source>
</evidence>
<reference evidence="3 4" key="1">
    <citation type="submission" date="2020-10" db="EMBL/GenBank/DDBJ databases">
        <title>Mouse Oral microbiota.</title>
        <authorList>
            <person name="Joseph S."/>
            <person name="Aduse-Opoku J."/>
        </authorList>
    </citation>
    <scope>NUCLEOTIDE SEQUENCE [LARGE SCALE GENOMIC DNA]</scope>
    <source>
        <strain evidence="3 4">19428wE5_W307</strain>
    </source>
</reference>
<accession>A0ABR9XW29</accession>
<dbReference type="PROSITE" id="PS50975">
    <property type="entry name" value="ATP_GRASP"/>
    <property type="match status" value="1"/>
</dbReference>
<dbReference type="PANTHER" id="PTHR21621:SF0">
    <property type="entry name" value="BETA-CITRYLGLUTAMATE SYNTHASE B-RELATED"/>
    <property type="match status" value="1"/>
</dbReference>
<keyword evidence="1" id="KW-0547">Nucleotide-binding</keyword>
<gene>
    <name evidence="3" type="ORF">IR135_02315</name>
</gene>
<dbReference type="EMBL" id="JADGLW010000002">
    <property type="protein sequence ID" value="MBF0753092.1"/>
    <property type="molecule type" value="Genomic_DNA"/>
</dbReference>
<dbReference type="RefSeq" id="WP_135096380.1">
    <property type="nucleotide sequence ID" value="NZ_JADGLW010000002.1"/>
</dbReference>
<keyword evidence="4" id="KW-1185">Reference proteome</keyword>
<dbReference type="InterPro" id="IPR011761">
    <property type="entry name" value="ATP-grasp"/>
</dbReference>
<feature type="domain" description="ATP-grasp" evidence="2">
    <location>
        <begin position="88"/>
        <end position="344"/>
    </location>
</feature>
<dbReference type="Pfam" id="PF02655">
    <property type="entry name" value="ATP-grasp_3"/>
    <property type="match status" value="1"/>
</dbReference>
<dbReference type="Proteomes" id="UP000647980">
    <property type="component" value="Unassembled WGS sequence"/>
</dbReference>
<organism evidence="3 4">
    <name type="scientific">Jeotgalicoccus nanhaiensis</name>
    <dbReference type="NCBI Taxonomy" id="568603"/>
    <lineage>
        <taxon>Bacteria</taxon>
        <taxon>Bacillati</taxon>
        <taxon>Bacillota</taxon>
        <taxon>Bacilli</taxon>
        <taxon>Bacillales</taxon>
        <taxon>Staphylococcaceae</taxon>
        <taxon>Jeotgalicoccus</taxon>
    </lineage>
</organism>
<dbReference type="SUPFAM" id="SSF56059">
    <property type="entry name" value="Glutathione synthetase ATP-binding domain-like"/>
    <property type="match status" value="1"/>
</dbReference>
<sequence>MDFKLLNSIMIEHLADLPINKYTTNFQGTLMLANHHISKLDDCRSVKASKFAIKMKYKNELFGSIYGQTPTSNKVKAKEISKDKLATELALKNAGIRTSDSIGFGVDQYEQAKKYVEDSGKSYVFKPSNLNGGRGITLNVDSSNFDQAWKFAETATRERKKEFNLIVQEFISGIETRFLVIEKQFNSAILRVPANVIGNGNNTIHELIAIKNKQRTFNPHLKVLPIKVDERVINNLNNEGLSLDSVPDSDQVIYLHKSSNISLGGDSYEISHLVNNAMIQAAESAVQAIPGLSTAGVDMIYKSLDDRDPYVLELNPDANLRMHHYPYKGTPKEPVFDLIDAMLADFKSKNNID</sequence>
<dbReference type="InterPro" id="IPR003806">
    <property type="entry name" value="ATP-grasp_PylC-type"/>
</dbReference>
<dbReference type="Gene3D" id="3.30.470.20">
    <property type="entry name" value="ATP-grasp fold, B domain"/>
    <property type="match status" value="2"/>
</dbReference>
<evidence type="ECO:0000259" key="2">
    <source>
        <dbReference type="PROSITE" id="PS50975"/>
    </source>
</evidence>
<protein>
    <submittedName>
        <fullName evidence="3">ATP-grasp domain-containing protein</fullName>
    </submittedName>
</protein>